<name>A0A853I8I9_9GAMM</name>
<dbReference type="AlphaFoldDB" id="A0A853I8I9"/>
<dbReference type="EMBL" id="JACCKB010000336">
    <property type="protein sequence ID" value="NYZ70210.1"/>
    <property type="molecule type" value="Genomic_DNA"/>
</dbReference>
<dbReference type="Proteomes" id="UP000569732">
    <property type="component" value="Unassembled WGS sequence"/>
</dbReference>
<evidence type="ECO:0000256" key="1">
    <source>
        <dbReference type="SAM" id="MobiDB-lite"/>
    </source>
</evidence>
<accession>A0A853I8I9</accession>
<dbReference type="RefSeq" id="WP_180572123.1">
    <property type="nucleotide sequence ID" value="NZ_JACCKB010000336.1"/>
</dbReference>
<reference evidence="2 3" key="1">
    <citation type="submission" date="2020-07" db="EMBL/GenBank/DDBJ databases">
        <title>Endozoicomonas sp. nov., isolated from sediment.</title>
        <authorList>
            <person name="Gu T."/>
        </authorList>
    </citation>
    <scope>NUCLEOTIDE SEQUENCE [LARGE SCALE GENOMIC DNA]</scope>
    <source>
        <strain evidence="2 3">SM1973</strain>
    </source>
</reference>
<sequence length="58" mass="6797">MAKIIPFNNPRKLQPRQQQEDNSFIPSEPINKNGSLLEDPKYQEAFKALLEKAKKLDW</sequence>
<gene>
    <name evidence="2" type="ORF">H0A36_29810</name>
</gene>
<keyword evidence="3" id="KW-1185">Reference proteome</keyword>
<proteinExistence type="predicted"/>
<evidence type="ECO:0000313" key="3">
    <source>
        <dbReference type="Proteomes" id="UP000569732"/>
    </source>
</evidence>
<comment type="caution">
    <text evidence="2">The sequence shown here is derived from an EMBL/GenBank/DDBJ whole genome shotgun (WGS) entry which is preliminary data.</text>
</comment>
<protein>
    <submittedName>
        <fullName evidence="2">Uncharacterized protein</fullName>
    </submittedName>
</protein>
<feature type="region of interest" description="Disordered" evidence="1">
    <location>
        <begin position="1"/>
        <end position="37"/>
    </location>
</feature>
<evidence type="ECO:0000313" key="2">
    <source>
        <dbReference type="EMBL" id="NYZ70210.1"/>
    </source>
</evidence>
<organism evidence="2 3">
    <name type="scientific">Spartinivicinus marinus</name>
    <dbReference type="NCBI Taxonomy" id="2994442"/>
    <lineage>
        <taxon>Bacteria</taxon>
        <taxon>Pseudomonadati</taxon>
        <taxon>Pseudomonadota</taxon>
        <taxon>Gammaproteobacteria</taxon>
        <taxon>Oceanospirillales</taxon>
        <taxon>Zooshikellaceae</taxon>
        <taxon>Spartinivicinus</taxon>
    </lineage>
</organism>
<feature type="compositionally biased region" description="Polar residues" evidence="1">
    <location>
        <begin position="15"/>
        <end position="34"/>
    </location>
</feature>